<dbReference type="PROSITE" id="PS51462">
    <property type="entry name" value="NUDIX"/>
    <property type="match status" value="1"/>
</dbReference>
<dbReference type="GO" id="GO:0003723">
    <property type="term" value="F:RNA binding"/>
    <property type="evidence" value="ECO:0007669"/>
    <property type="project" value="UniProtKB-KW"/>
</dbReference>
<evidence type="ECO:0000256" key="7">
    <source>
        <dbReference type="ARBA" id="ARBA00022884"/>
    </source>
</evidence>
<dbReference type="InterPro" id="IPR007722">
    <property type="entry name" value="DCP2_BoxA"/>
</dbReference>
<accession>L8HA53</accession>
<dbReference type="SUPFAM" id="SSF55811">
    <property type="entry name" value="Nudix"/>
    <property type="match status" value="1"/>
</dbReference>
<keyword evidence="5" id="KW-0479">Metal-binding</keyword>
<dbReference type="OrthoDB" id="18996at2759"/>
<dbReference type="VEuPathDB" id="AmoebaDB:ACA1_158500"/>
<dbReference type="Pfam" id="PF00293">
    <property type="entry name" value="NUDIX"/>
    <property type="match status" value="1"/>
</dbReference>
<dbReference type="GO" id="GO:0000184">
    <property type="term" value="P:nuclear-transcribed mRNA catabolic process, nonsense-mediated decay"/>
    <property type="evidence" value="ECO:0007669"/>
    <property type="project" value="InterPro"/>
</dbReference>
<dbReference type="Gene3D" id="3.90.79.10">
    <property type="entry name" value="Nucleoside Triphosphate Pyrophosphohydrolase"/>
    <property type="match status" value="1"/>
</dbReference>
<dbReference type="GO" id="GO:0140933">
    <property type="term" value="F:5'-(N(7)-methylguanosine 5'-triphospho)-[mRNA] hydrolase activity"/>
    <property type="evidence" value="ECO:0007669"/>
    <property type="project" value="InterPro"/>
</dbReference>
<keyword evidence="8" id="KW-0464">Manganese</keyword>
<dbReference type="PROSITE" id="PS00893">
    <property type="entry name" value="NUDIX_BOX"/>
    <property type="match status" value="1"/>
</dbReference>
<dbReference type="GO" id="GO:0000290">
    <property type="term" value="P:deadenylation-dependent decapping of nuclear-transcribed mRNA"/>
    <property type="evidence" value="ECO:0007669"/>
    <property type="project" value="InterPro"/>
</dbReference>
<keyword evidence="6 11" id="KW-0378">Hydrolase</keyword>
<evidence type="ECO:0000256" key="2">
    <source>
        <dbReference type="ARBA" id="ARBA00004496"/>
    </source>
</evidence>
<feature type="compositionally biased region" description="Basic and acidic residues" evidence="9">
    <location>
        <begin position="308"/>
        <end position="324"/>
    </location>
</feature>
<dbReference type="PANTHER" id="PTHR23114:SF17">
    <property type="entry name" value="M7GPPPN-MRNA HYDROLASE"/>
    <property type="match status" value="1"/>
</dbReference>
<dbReference type="InterPro" id="IPR015797">
    <property type="entry name" value="NUDIX_hydrolase-like_dom_sf"/>
</dbReference>
<evidence type="ECO:0000256" key="8">
    <source>
        <dbReference type="ARBA" id="ARBA00023211"/>
    </source>
</evidence>
<comment type="similarity">
    <text evidence="3">Belongs to the Nudix hydrolase family. DCP2 subfamily.</text>
</comment>
<evidence type="ECO:0000256" key="4">
    <source>
        <dbReference type="ARBA" id="ARBA00022490"/>
    </source>
</evidence>
<evidence type="ECO:0000256" key="6">
    <source>
        <dbReference type="ARBA" id="ARBA00022801"/>
    </source>
</evidence>
<protein>
    <submittedName>
        <fullName evidence="11">Hydrolase nudix family protein</fullName>
    </submittedName>
</protein>
<dbReference type="SUPFAM" id="SSF140586">
    <property type="entry name" value="Dcp2 domain-like"/>
    <property type="match status" value="1"/>
</dbReference>
<dbReference type="PANTHER" id="PTHR23114">
    <property type="entry name" value="M7GPPPN-MRNA HYDROLASE"/>
    <property type="match status" value="1"/>
</dbReference>
<dbReference type="Proteomes" id="UP000011083">
    <property type="component" value="Unassembled WGS sequence"/>
</dbReference>
<dbReference type="RefSeq" id="XP_004348533.1">
    <property type="nucleotide sequence ID" value="XM_004348483.1"/>
</dbReference>
<evidence type="ECO:0000256" key="5">
    <source>
        <dbReference type="ARBA" id="ARBA00022723"/>
    </source>
</evidence>
<dbReference type="GeneID" id="14922998"/>
<feature type="compositionally biased region" description="Gly residues" evidence="9">
    <location>
        <begin position="326"/>
        <end position="337"/>
    </location>
</feature>
<comment type="subcellular location">
    <subcellularLocation>
        <location evidence="2">Cytoplasm</location>
    </subcellularLocation>
</comment>
<dbReference type="SMART" id="SM01125">
    <property type="entry name" value="DCP2"/>
    <property type="match status" value="1"/>
</dbReference>
<dbReference type="Gene3D" id="1.10.10.1050">
    <property type="entry name" value="Dcp2, box A domain"/>
    <property type="match status" value="1"/>
</dbReference>
<proteinExistence type="inferred from homology"/>
<evidence type="ECO:0000259" key="10">
    <source>
        <dbReference type="PROSITE" id="PS51462"/>
    </source>
</evidence>
<dbReference type="InterPro" id="IPR000086">
    <property type="entry name" value="NUDIX_hydrolase_dom"/>
</dbReference>
<dbReference type="InterPro" id="IPR036189">
    <property type="entry name" value="DCP2_BoxA_sf"/>
</dbReference>
<dbReference type="InterPro" id="IPR020084">
    <property type="entry name" value="NUDIX_hydrolase_CS"/>
</dbReference>
<evidence type="ECO:0000256" key="3">
    <source>
        <dbReference type="ARBA" id="ARBA00005279"/>
    </source>
</evidence>
<comment type="cofactor">
    <cofactor evidence="1">
        <name>Mn(2+)</name>
        <dbReference type="ChEBI" id="CHEBI:29035"/>
    </cofactor>
</comment>
<keyword evidence="4" id="KW-0963">Cytoplasm</keyword>
<dbReference type="AlphaFoldDB" id="L8HA53"/>
<evidence type="ECO:0000256" key="1">
    <source>
        <dbReference type="ARBA" id="ARBA00001936"/>
    </source>
</evidence>
<dbReference type="EMBL" id="KB007890">
    <property type="protein sequence ID" value="ELR22075.1"/>
    <property type="molecule type" value="Genomic_DNA"/>
</dbReference>
<sequence length="388" mass="43615">MSKQQLKLSHVLDDLCSRFIINLPEEELHSFERICFQIEAAHWFYEDFYREHDPKLPPASLKLFARQMFEHCALLRPYLAEHSIDEIFASFTHYKTRVPVCGAILLNTALDKCLLVKGWHSRSSWGFPKGKINKDEPELECAKREVYEETGFQIPDGLITEEDYIEFTKNEQRVRLYIRPLRVREPPPLPPRTRKEISKIKWHLIKELPSYNSKQTPGVRKTENFFMVSPVVGRLKKWIQVRRQRDKRIPGAALAAAAAATSTSSASSVHPPPGLTAASSDVAPRRVLLRNTPPGVAGPAQPGQGGEAKPRESRAGAILNDRRRGSGGAAATGGGEGAAYNDDRRHEEEEEEDAYHHGGAQGRKKAPNPLLTFQFDVAAILRHLPPAL</sequence>
<evidence type="ECO:0000256" key="9">
    <source>
        <dbReference type="SAM" id="MobiDB-lite"/>
    </source>
</evidence>
<keyword evidence="12" id="KW-1185">Reference proteome</keyword>
<dbReference type="CDD" id="cd03672">
    <property type="entry name" value="NUDIX_Dcp2p_Nudt20"/>
    <property type="match status" value="1"/>
</dbReference>
<evidence type="ECO:0000313" key="11">
    <source>
        <dbReference type="EMBL" id="ELR22075.1"/>
    </source>
</evidence>
<reference evidence="11 12" key="1">
    <citation type="journal article" date="2013" name="Genome Biol.">
        <title>Genome of Acanthamoeba castellanii highlights extensive lateral gene transfer and early evolution of tyrosine kinase signaling.</title>
        <authorList>
            <person name="Clarke M."/>
            <person name="Lohan A.J."/>
            <person name="Liu B."/>
            <person name="Lagkouvardos I."/>
            <person name="Roy S."/>
            <person name="Zafar N."/>
            <person name="Bertelli C."/>
            <person name="Schilde C."/>
            <person name="Kianianmomeni A."/>
            <person name="Burglin T.R."/>
            <person name="Frech C."/>
            <person name="Turcotte B."/>
            <person name="Kopec K.O."/>
            <person name="Synnott J.M."/>
            <person name="Choo C."/>
            <person name="Paponov I."/>
            <person name="Finkler A."/>
            <person name="Soon Heng Tan C."/>
            <person name="Hutchins A.P."/>
            <person name="Weinmeier T."/>
            <person name="Rattei T."/>
            <person name="Chu J.S."/>
            <person name="Gimenez G."/>
            <person name="Irimia M."/>
            <person name="Rigden D.J."/>
            <person name="Fitzpatrick D.A."/>
            <person name="Lorenzo-Morales J."/>
            <person name="Bateman A."/>
            <person name="Chiu C.H."/>
            <person name="Tang P."/>
            <person name="Hegemann P."/>
            <person name="Fromm H."/>
            <person name="Raoult D."/>
            <person name="Greub G."/>
            <person name="Miranda-Saavedra D."/>
            <person name="Chen N."/>
            <person name="Nash P."/>
            <person name="Ginger M.L."/>
            <person name="Horn M."/>
            <person name="Schaap P."/>
            <person name="Caler L."/>
            <person name="Loftus B."/>
        </authorList>
    </citation>
    <scope>NUCLEOTIDE SEQUENCE [LARGE SCALE GENOMIC DNA]</scope>
    <source>
        <strain evidence="11 12">Neff</strain>
    </source>
</reference>
<feature type="compositionally biased region" description="Low complexity" evidence="9">
    <location>
        <begin position="293"/>
        <end position="302"/>
    </location>
</feature>
<dbReference type="FunFam" id="3.90.79.10:FF:000003">
    <property type="entry name" value="M7GpppN-mRNA hydrolase isoform 2"/>
    <property type="match status" value="1"/>
</dbReference>
<dbReference type="GO" id="GO:0030145">
    <property type="term" value="F:manganese ion binding"/>
    <property type="evidence" value="ECO:0007669"/>
    <property type="project" value="InterPro"/>
</dbReference>
<feature type="region of interest" description="Disordered" evidence="9">
    <location>
        <begin position="261"/>
        <end position="367"/>
    </location>
</feature>
<organism evidence="11 12">
    <name type="scientific">Acanthamoeba castellanii (strain ATCC 30010 / Neff)</name>
    <dbReference type="NCBI Taxonomy" id="1257118"/>
    <lineage>
        <taxon>Eukaryota</taxon>
        <taxon>Amoebozoa</taxon>
        <taxon>Discosea</taxon>
        <taxon>Longamoebia</taxon>
        <taxon>Centramoebida</taxon>
        <taxon>Acanthamoebidae</taxon>
        <taxon>Acanthamoeba</taxon>
    </lineage>
</organism>
<keyword evidence="7" id="KW-0694">RNA-binding</keyword>
<evidence type="ECO:0000313" key="12">
    <source>
        <dbReference type="Proteomes" id="UP000011083"/>
    </source>
</evidence>
<dbReference type="Pfam" id="PF05026">
    <property type="entry name" value="DCP2"/>
    <property type="match status" value="1"/>
</dbReference>
<feature type="domain" description="Nudix hydrolase" evidence="10">
    <location>
        <begin position="96"/>
        <end position="227"/>
    </location>
</feature>
<dbReference type="STRING" id="1257118.L8HA53"/>
<dbReference type="InterPro" id="IPR044099">
    <property type="entry name" value="Dcp2_NUDIX"/>
</dbReference>
<name>L8HA53_ACACF</name>
<dbReference type="GO" id="GO:0005737">
    <property type="term" value="C:cytoplasm"/>
    <property type="evidence" value="ECO:0007669"/>
    <property type="project" value="UniProtKB-SubCell"/>
</dbReference>
<dbReference type="OMA" id="KLNMSAI"/>
<dbReference type="KEGG" id="acan:ACA1_158500"/>
<gene>
    <name evidence="11" type="ORF">ACA1_158500</name>
</gene>